<sequence>MMKALNKMLGTLIVSLMGIMVLGCCWQVATRFLLNNPSKYTEEFLRYALIWLTMLGMPYAYGQEKHISINLITKTFQLKNLIKTKMMIEVVILILSIFVLIMGGTMVMLNSVGQISPAMQLPMPIYYACLPISGVLMSFYCLVRLVGFIKEMKEEN</sequence>
<name>A0AC61DEY6_9FIRM</name>
<evidence type="ECO:0000313" key="2">
    <source>
        <dbReference type="Proteomes" id="UP000224460"/>
    </source>
</evidence>
<organism evidence="1 2">
    <name type="scientific">Sporanaerobium hydrogeniformans</name>
    <dbReference type="NCBI Taxonomy" id="3072179"/>
    <lineage>
        <taxon>Bacteria</taxon>
        <taxon>Bacillati</taxon>
        <taxon>Bacillota</taxon>
        <taxon>Clostridia</taxon>
        <taxon>Lachnospirales</taxon>
        <taxon>Lachnospiraceae</taxon>
        <taxon>Sporanaerobium</taxon>
    </lineage>
</organism>
<dbReference type="EMBL" id="PEDL01000004">
    <property type="protein sequence ID" value="PHV71276.1"/>
    <property type="molecule type" value="Genomic_DNA"/>
</dbReference>
<gene>
    <name evidence="1" type="ORF">CS063_06180</name>
</gene>
<protein>
    <submittedName>
        <fullName evidence="1">C4-dicarboxylate ABC transporter permease</fullName>
    </submittedName>
</protein>
<reference evidence="1" key="1">
    <citation type="submission" date="2017-10" db="EMBL/GenBank/DDBJ databases">
        <title>Genome sequence of cellulolytic Lachnospiraceae bacterium XHS1971 isolated from hotspring sediment.</title>
        <authorList>
            <person name="Vasudevan G."/>
            <person name="Joshi A.J."/>
            <person name="Hivarkar S."/>
            <person name="Lanjekar V.B."/>
            <person name="Dhakephalkar P.K."/>
            <person name="Dagar S."/>
        </authorList>
    </citation>
    <scope>NUCLEOTIDE SEQUENCE</scope>
    <source>
        <strain evidence="1">XHS1971</strain>
    </source>
</reference>
<accession>A0AC61DEY6</accession>
<evidence type="ECO:0000313" key="1">
    <source>
        <dbReference type="EMBL" id="PHV71276.1"/>
    </source>
</evidence>
<proteinExistence type="predicted"/>
<dbReference type="Proteomes" id="UP000224460">
    <property type="component" value="Unassembled WGS sequence"/>
</dbReference>
<comment type="caution">
    <text evidence="1">The sequence shown here is derived from an EMBL/GenBank/DDBJ whole genome shotgun (WGS) entry which is preliminary data.</text>
</comment>
<keyword evidence="2" id="KW-1185">Reference proteome</keyword>